<dbReference type="Proteomes" id="UP000317650">
    <property type="component" value="Chromosome 1"/>
</dbReference>
<gene>
    <name evidence="2" type="ORF">C4D60_Mb01t09640</name>
</gene>
<feature type="region of interest" description="Disordered" evidence="1">
    <location>
        <begin position="22"/>
        <end position="43"/>
    </location>
</feature>
<comment type="caution">
    <text evidence="2">The sequence shown here is derived from an EMBL/GenBank/DDBJ whole genome shotgun (WGS) entry which is preliminary data.</text>
</comment>
<dbReference type="AlphaFoldDB" id="A0A4S8JLW3"/>
<protein>
    <submittedName>
        <fullName evidence="2">Uncharacterized protein</fullName>
    </submittedName>
</protein>
<keyword evidence="3" id="KW-1185">Reference proteome</keyword>
<name>A0A4S8JLW3_MUSBA</name>
<organism evidence="2 3">
    <name type="scientific">Musa balbisiana</name>
    <name type="common">Banana</name>
    <dbReference type="NCBI Taxonomy" id="52838"/>
    <lineage>
        <taxon>Eukaryota</taxon>
        <taxon>Viridiplantae</taxon>
        <taxon>Streptophyta</taxon>
        <taxon>Embryophyta</taxon>
        <taxon>Tracheophyta</taxon>
        <taxon>Spermatophyta</taxon>
        <taxon>Magnoliopsida</taxon>
        <taxon>Liliopsida</taxon>
        <taxon>Zingiberales</taxon>
        <taxon>Musaceae</taxon>
        <taxon>Musa</taxon>
    </lineage>
</organism>
<accession>A0A4S8JLW3</accession>
<sequence length="114" mass="12538">MRGSRGGHGGCPREFLLTCSRSSSKERGTSMMKRVVSRDGSSGPVGRVEDIIACGRWSVFSRALLFPLMCTGYIGNERDQLKHASVYFKVGIYGVRHLKPTKLSGAIPDNALRY</sequence>
<proteinExistence type="predicted"/>
<evidence type="ECO:0000313" key="3">
    <source>
        <dbReference type="Proteomes" id="UP000317650"/>
    </source>
</evidence>
<evidence type="ECO:0000256" key="1">
    <source>
        <dbReference type="SAM" id="MobiDB-lite"/>
    </source>
</evidence>
<reference evidence="2 3" key="1">
    <citation type="journal article" date="2019" name="Nat. Plants">
        <title>Genome sequencing of Musa balbisiana reveals subgenome evolution and function divergence in polyploid bananas.</title>
        <authorList>
            <person name="Yao X."/>
        </authorList>
    </citation>
    <scope>NUCLEOTIDE SEQUENCE [LARGE SCALE GENOMIC DNA]</scope>
    <source>
        <strain evidence="3">cv. DH-PKW</strain>
        <tissue evidence="2">Leaves</tissue>
    </source>
</reference>
<dbReference type="EMBL" id="PYDT01000004">
    <property type="protein sequence ID" value="THU62865.1"/>
    <property type="molecule type" value="Genomic_DNA"/>
</dbReference>
<evidence type="ECO:0000313" key="2">
    <source>
        <dbReference type="EMBL" id="THU62865.1"/>
    </source>
</evidence>